<reference evidence="2 3" key="1">
    <citation type="journal article" date="2019" name="Plant Biotechnol. J.">
        <title>The red bayberry genome and genetic basis of sex determination.</title>
        <authorList>
            <person name="Jia H.M."/>
            <person name="Jia H.J."/>
            <person name="Cai Q.L."/>
            <person name="Wang Y."/>
            <person name="Zhao H.B."/>
            <person name="Yang W.F."/>
            <person name="Wang G.Y."/>
            <person name="Li Y.H."/>
            <person name="Zhan D.L."/>
            <person name="Shen Y.T."/>
            <person name="Niu Q.F."/>
            <person name="Chang L."/>
            <person name="Qiu J."/>
            <person name="Zhao L."/>
            <person name="Xie H.B."/>
            <person name="Fu W.Y."/>
            <person name="Jin J."/>
            <person name="Li X.W."/>
            <person name="Jiao Y."/>
            <person name="Zhou C.C."/>
            <person name="Tu T."/>
            <person name="Chai C.Y."/>
            <person name="Gao J.L."/>
            <person name="Fan L.J."/>
            <person name="van de Weg E."/>
            <person name="Wang J.Y."/>
            <person name="Gao Z.S."/>
        </authorList>
    </citation>
    <scope>NUCLEOTIDE SEQUENCE [LARGE SCALE GENOMIC DNA]</scope>
    <source>
        <tissue evidence="2">Leaves</tissue>
    </source>
</reference>
<dbReference type="InterPro" id="IPR024752">
    <property type="entry name" value="Myb/SANT-like_dom"/>
</dbReference>
<keyword evidence="3" id="KW-1185">Reference proteome</keyword>
<proteinExistence type="predicted"/>
<dbReference type="Proteomes" id="UP000516437">
    <property type="component" value="Chromosome 3"/>
</dbReference>
<evidence type="ECO:0000313" key="3">
    <source>
        <dbReference type="Proteomes" id="UP000516437"/>
    </source>
</evidence>
<comment type="caution">
    <text evidence="2">The sequence shown here is derived from an EMBL/GenBank/DDBJ whole genome shotgun (WGS) entry which is preliminary data.</text>
</comment>
<feature type="domain" description="Myb/SANT-like" evidence="1">
    <location>
        <begin position="34"/>
        <end position="100"/>
    </location>
</feature>
<dbReference type="AlphaFoldDB" id="A0A6A1W4C5"/>
<evidence type="ECO:0000313" key="2">
    <source>
        <dbReference type="EMBL" id="KAB1219763.1"/>
    </source>
</evidence>
<accession>A0A6A1W4C5</accession>
<gene>
    <name evidence="2" type="ORF">CJ030_MR3G005772</name>
</gene>
<organism evidence="2 3">
    <name type="scientific">Morella rubra</name>
    <name type="common">Chinese bayberry</name>
    <dbReference type="NCBI Taxonomy" id="262757"/>
    <lineage>
        <taxon>Eukaryota</taxon>
        <taxon>Viridiplantae</taxon>
        <taxon>Streptophyta</taxon>
        <taxon>Embryophyta</taxon>
        <taxon>Tracheophyta</taxon>
        <taxon>Spermatophyta</taxon>
        <taxon>Magnoliopsida</taxon>
        <taxon>eudicotyledons</taxon>
        <taxon>Gunneridae</taxon>
        <taxon>Pentapetalae</taxon>
        <taxon>rosids</taxon>
        <taxon>fabids</taxon>
        <taxon>Fagales</taxon>
        <taxon>Myricaceae</taxon>
        <taxon>Morella</taxon>
    </lineage>
</organism>
<dbReference type="OrthoDB" id="686198at2759"/>
<dbReference type="EMBL" id="RXIC02000021">
    <property type="protein sequence ID" value="KAB1219763.1"/>
    <property type="molecule type" value="Genomic_DNA"/>
</dbReference>
<evidence type="ECO:0000259" key="1">
    <source>
        <dbReference type="Pfam" id="PF12776"/>
    </source>
</evidence>
<name>A0A6A1W4C5_9ROSI</name>
<dbReference type="Pfam" id="PF12776">
    <property type="entry name" value="Myb_DNA-bind_3"/>
    <property type="match status" value="1"/>
</dbReference>
<protein>
    <recommendedName>
        <fullName evidence="1">Myb/SANT-like domain-containing protein</fullName>
    </recommendedName>
</protein>
<sequence>MDRMLNRYSYAPNRDAADALVEEAITIPPANNTNAMAIKQRFQRIADIINHRYNDLNVTAEQVHGHYTDMEQEYHALTHLLNTKGFFWDKESNAVVATDARLTHLRPNSVIRGTNTIASCSEYLVMSILLQQLLLCGPLVDVSLEQTVRHCEGTLTAAVGIGKIHFGASLRIIQRRYANHANSSN</sequence>